<dbReference type="PIRSF" id="PIRSF000102">
    <property type="entry name" value="Lac_mal_DH"/>
    <property type="match status" value="1"/>
</dbReference>
<dbReference type="InterPro" id="IPR001557">
    <property type="entry name" value="L-lactate/malate_DH"/>
</dbReference>
<evidence type="ECO:0000256" key="3">
    <source>
        <dbReference type="PIRSR" id="PIRSR000102-1"/>
    </source>
</evidence>
<feature type="domain" description="Lactate/malate dehydrogenase N-terminal" evidence="6">
    <location>
        <begin position="10"/>
        <end position="149"/>
    </location>
</feature>
<evidence type="ECO:0000256" key="5">
    <source>
        <dbReference type="RuleBase" id="RU003369"/>
    </source>
</evidence>
<comment type="caution">
    <text evidence="8">The sequence shown here is derived from an EMBL/GenBank/DDBJ whole genome shotgun (WGS) entry which is preliminary data.</text>
</comment>
<dbReference type="SUPFAM" id="SSF51735">
    <property type="entry name" value="NAD(P)-binding Rossmann-fold domains"/>
    <property type="match status" value="1"/>
</dbReference>
<accession>A0A9W9I1D7</accession>
<dbReference type="AlphaFoldDB" id="A0A9W9I1D7"/>
<name>A0A9W9I1D7_9EURO</name>
<feature type="domain" description="Lactate/malate dehydrogenase C-terminal" evidence="7">
    <location>
        <begin position="152"/>
        <end position="308"/>
    </location>
</feature>
<evidence type="ECO:0000313" key="8">
    <source>
        <dbReference type="EMBL" id="KAJ5166056.1"/>
    </source>
</evidence>
<evidence type="ECO:0000313" key="9">
    <source>
        <dbReference type="Proteomes" id="UP001146351"/>
    </source>
</evidence>
<dbReference type="InterPro" id="IPR022383">
    <property type="entry name" value="Lactate/malate_DH_C"/>
</dbReference>
<dbReference type="Pfam" id="PF02866">
    <property type="entry name" value="Ldh_1_C"/>
    <property type="match status" value="1"/>
</dbReference>
<evidence type="ECO:0000259" key="7">
    <source>
        <dbReference type="Pfam" id="PF02866"/>
    </source>
</evidence>
<evidence type="ECO:0000256" key="1">
    <source>
        <dbReference type="ARBA" id="ARBA00023002"/>
    </source>
</evidence>
<feature type="binding site" evidence="4">
    <location>
        <begin position="15"/>
        <end position="20"/>
    </location>
    <ligand>
        <name>NAD(+)</name>
        <dbReference type="ChEBI" id="CHEBI:57540"/>
    </ligand>
</feature>
<dbReference type="PANTHER" id="PTHR43128">
    <property type="entry name" value="L-2-HYDROXYCARBOXYLATE DEHYDROGENASE (NAD(P)(+))"/>
    <property type="match status" value="1"/>
</dbReference>
<feature type="active site" description="Proton acceptor" evidence="3">
    <location>
        <position position="182"/>
    </location>
</feature>
<dbReference type="GO" id="GO:0006089">
    <property type="term" value="P:lactate metabolic process"/>
    <property type="evidence" value="ECO:0007669"/>
    <property type="project" value="TreeGrafter"/>
</dbReference>
<dbReference type="InterPro" id="IPR036291">
    <property type="entry name" value="NAD(P)-bd_dom_sf"/>
</dbReference>
<dbReference type="EMBL" id="JAPQKO010000004">
    <property type="protein sequence ID" value="KAJ5166056.1"/>
    <property type="molecule type" value="Genomic_DNA"/>
</dbReference>
<dbReference type="PANTHER" id="PTHR43128:SF16">
    <property type="entry name" value="L-LACTATE DEHYDROGENASE"/>
    <property type="match status" value="1"/>
</dbReference>
<dbReference type="InterPro" id="IPR001236">
    <property type="entry name" value="Lactate/malate_DH_N"/>
</dbReference>
<protein>
    <submittedName>
        <fullName evidence="8">Lactate dehydrogenase/glycoside hydrolase</fullName>
    </submittedName>
</protein>
<dbReference type="Gene3D" id="3.90.110.10">
    <property type="entry name" value="Lactate dehydrogenase/glycoside hydrolase, family 4, C-terminal"/>
    <property type="match status" value="1"/>
</dbReference>
<sequence length="311" mass="33800">MASQATPISRIAIIGAGQVGTIAAHSLIISSVVTELLIVDVNRDLRDSQVFGLRDVSYCCNSQTQVRVATHQEARESEIVVITAGSKYHYRGETSVEYIYQKASIIRSIIGEMKPFKSDTILLVVANPVDLLTCLAYELSGLPASQVIGSGTFLDSLRVQNLLAQEIEIAPPSIGLYIVGVHGDPVIAWSGITIDGVPMNELFRTNTVEYEKLTQEGIKGLQMMPWFKGSTPLGIGSAISSICSSIMRDQRNIRSICFFQPEWGTCFSMPAVLGRAGIVKRADLPLDSTEKMALEKSAKELKATLEKMSDG</sequence>
<dbReference type="OrthoDB" id="6270329at2759"/>
<proteinExistence type="inferred from homology"/>
<dbReference type="Proteomes" id="UP001146351">
    <property type="component" value="Unassembled WGS sequence"/>
</dbReference>
<comment type="similarity">
    <text evidence="5">Belongs to the LDH/MDH superfamily.</text>
</comment>
<keyword evidence="9" id="KW-1185">Reference proteome</keyword>
<evidence type="ECO:0000256" key="4">
    <source>
        <dbReference type="PIRSR" id="PIRSR000102-3"/>
    </source>
</evidence>
<keyword evidence="2 4" id="KW-0520">NAD</keyword>
<dbReference type="InterPro" id="IPR015955">
    <property type="entry name" value="Lactate_DH/Glyco_Ohase_4_C"/>
</dbReference>
<dbReference type="GO" id="GO:0004459">
    <property type="term" value="F:L-lactate dehydrogenase (NAD+) activity"/>
    <property type="evidence" value="ECO:0007669"/>
    <property type="project" value="TreeGrafter"/>
</dbReference>
<dbReference type="GO" id="GO:0016787">
    <property type="term" value="F:hydrolase activity"/>
    <property type="evidence" value="ECO:0007669"/>
    <property type="project" value="UniProtKB-KW"/>
</dbReference>
<dbReference type="PRINTS" id="PR00086">
    <property type="entry name" value="LLDHDRGNASE"/>
</dbReference>
<dbReference type="Pfam" id="PF00056">
    <property type="entry name" value="Ldh_1_N"/>
    <property type="match status" value="1"/>
</dbReference>
<gene>
    <name evidence="8" type="ORF">N7492_006352</name>
</gene>
<keyword evidence="8" id="KW-0378">Hydrolase</keyword>
<dbReference type="Gene3D" id="3.40.50.720">
    <property type="entry name" value="NAD(P)-binding Rossmann-like Domain"/>
    <property type="match status" value="1"/>
</dbReference>
<evidence type="ECO:0000259" key="6">
    <source>
        <dbReference type="Pfam" id="PF00056"/>
    </source>
</evidence>
<feature type="binding site" evidence="4">
    <location>
        <begin position="125"/>
        <end position="127"/>
    </location>
    <ligand>
        <name>NAD(+)</name>
        <dbReference type="ChEBI" id="CHEBI:57540"/>
    </ligand>
</feature>
<organism evidence="8 9">
    <name type="scientific">Penicillium capsulatum</name>
    <dbReference type="NCBI Taxonomy" id="69766"/>
    <lineage>
        <taxon>Eukaryota</taxon>
        <taxon>Fungi</taxon>
        <taxon>Dikarya</taxon>
        <taxon>Ascomycota</taxon>
        <taxon>Pezizomycotina</taxon>
        <taxon>Eurotiomycetes</taxon>
        <taxon>Eurotiomycetidae</taxon>
        <taxon>Eurotiales</taxon>
        <taxon>Aspergillaceae</taxon>
        <taxon>Penicillium</taxon>
    </lineage>
</organism>
<reference evidence="8" key="2">
    <citation type="journal article" date="2023" name="IMA Fungus">
        <title>Comparative genomic study of the Penicillium genus elucidates a diverse pangenome and 15 lateral gene transfer events.</title>
        <authorList>
            <person name="Petersen C."/>
            <person name="Sorensen T."/>
            <person name="Nielsen M.R."/>
            <person name="Sondergaard T.E."/>
            <person name="Sorensen J.L."/>
            <person name="Fitzpatrick D.A."/>
            <person name="Frisvad J.C."/>
            <person name="Nielsen K.L."/>
        </authorList>
    </citation>
    <scope>NUCLEOTIDE SEQUENCE</scope>
    <source>
        <strain evidence="8">IBT 21917</strain>
    </source>
</reference>
<reference evidence="8" key="1">
    <citation type="submission" date="2022-11" db="EMBL/GenBank/DDBJ databases">
        <authorList>
            <person name="Petersen C."/>
        </authorList>
    </citation>
    <scope>NUCLEOTIDE SEQUENCE</scope>
    <source>
        <strain evidence="8">IBT 21917</strain>
    </source>
</reference>
<evidence type="ECO:0000256" key="2">
    <source>
        <dbReference type="ARBA" id="ARBA00023027"/>
    </source>
</evidence>
<dbReference type="SUPFAM" id="SSF56327">
    <property type="entry name" value="LDH C-terminal domain-like"/>
    <property type="match status" value="1"/>
</dbReference>
<feature type="binding site" evidence="4">
    <location>
        <position position="40"/>
    </location>
    <ligand>
        <name>NAD(+)</name>
        <dbReference type="ChEBI" id="CHEBI:57540"/>
    </ligand>
</feature>
<keyword evidence="1 5" id="KW-0560">Oxidoreductase</keyword>